<keyword evidence="4" id="KW-0997">Cell inner membrane</keyword>
<feature type="transmembrane region" description="Helical" evidence="9">
    <location>
        <begin position="12"/>
        <end position="31"/>
    </location>
</feature>
<reference evidence="10 11" key="1">
    <citation type="submission" date="2016-10" db="EMBL/GenBank/DDBJ databases">
        <authorList>
            <person name="de Groot N.N."/>
        </authorList>
    </citation>
    <scope>NUCLEOTIDE SEQUENCE [LARGE SCALE GENOMIC DNA]</scope>
    <source>
        <strain evidence="10 11">DSM 26915</strain>
    </source>
</reference>
<dbReference type="PANTHER" id="PTHR30574">
    <property type="entry name" value="INNER MEMBRANE PROTEIN YEDE"/>
    <property type="match status" value="1"/>
</dbReference>
<dbReference type="RefSeq" id="WP_103910185.1">
    <property type="nucleotide sequence ID" value="NZ_FNUZ01000002.1"/>
</dbReference>
<feature type="transmembrane region" description="Helical" evidence="9">
    <location>
        <begin position="248"/>
        <end position="274"/>
    </location>
</feature>
<dbReference type="OrthoDB" id="5342349at2"/>
<accession>A0A1H5XKD6</accession>
<keyword evidence="6 9" id="KW-1133">Transmembrane helix</keyword>
<evidence type="ECO:0000256" key="5">
    <source>
        <dbReference type="ARBA" id="ARBA00022692"/>
    </source>
</evidence>
<sequence length="351" mass="35421">MFESLGFENYTAPQVAVGFALLLGLAFGFLAERTKFCFRRSLIGDDAKSASGVWLTALGVAILGTQAAAVFGLIDFADHRFMNADLPILAILVGGLLFGAGMVLTRGCVSRLTVLTASGNLRAATVLLVFAIVAHATLKGLLAPIRVSLGAVTVPMGDAVSFAQLPGGAAVWAVVLGVGALALGLRGRNSVTLVVMAVLIGLLVPAGWVGTGFILQDEFDPIAMETLSFTSPWADTLFFTVASTSIPAGFGVGLIGGTLAGALVAAVIFGSFQWQSFSAPSETGRYIAGGALMGMGGVLAGGCTVGAGLAGVPTLSFAALLAILAIGVGGVLTHRVLNARGATPNAVQPAE</sequence>
<dbReference type="PANTHER" id="PTHR30574:SF1">
    <property type="entry name" value="SULPHUR TRANSPORT DOMAIN-CONTAINING PROTEIN"/>
    <property type="match status" value="1"/>
</dbReference>
<evidence type="ECO:0000256" key="2">
    <source>
        <dbReference type="ARBA" id="ARBA00022448"/>
    </source>
</evidence>
<evidence type="ECO:0000256" key="6">
    <source>
        <dbReference type="ARBA" id="ARBA00022989"/>
    </source>
</evidence>
<name>A0A1H5XKD6_9RHOB</name>
<feature type="transmembrane region" description="Helical" evidence="9">
    <location>
        <begin position="286"/>
        <end position="309"/>
    </location>
</feature>
<feature type="transmembrane region" description="Helical" evidence="9">
    <location>
        <begin position="191"/>
        <end position="215"/>
    </location>
</feature>
<dbReference type="InterPro" id="IPR007272">
    <property type="entry name" value="Sulf_transp_TsuA/YedE"/>
</dbReference>
<proteinExistence type="inferred from homology"/>
<evidence type="ECO:0000256" key="3">
    <source>
        <dbReference type="ARBA" id="ARBA00022475"/>
    </source>
</evidence>
<dbReference type="Proteomes" id="UP000236752">
    <property type="component" value="Unassembled WGS sequence"/>
</dbReference>
<evidence type="ECO:0000256" key="7">
    <source>
        <dbReference type="ARBA" id="ARBA00023136"/>
    </source>
</evidence>
<comment type="similarity">
    <text evidence="8">Belongs to the TsuA/YedE (TC 9.B.102) family.</text>
</comment>
<evidence type="ECO:0000256" key="8">
    <source>
        <dbReference type="ARBA" id="ARBA00035655"/>
    </source>
</evidence>
<protein>
    <submittedName>
        <fullName evidence="10">Sulphur transport</fullName>
    </submittedName>
</protein>
<dbReference type="EMBL" id="FNUZ01000002">
    <property type="protein sequence ID" value="SEG11696.1"/>
    <property type="molecule type" value="Genomic_DNA"/>
</dbReference>
<comment type="subcellular location">
    <subcellularLocation>
        <location evidence="1">Cell inner membrane</location>
        <topology evidence="1">Multi-pass membrane protein</topology>
    </subcellularLocation>
</comment>
<feature type="transmembrane region" description="Helical" evidence="9">
    <location>
        <begin position="86"/>
        <end position="109"/>
    </location>
</feature>
<dbReference type="Pfam" id="PF04143">
    <property type="entry name" value="Sulf_transp"/>
    <property type="match status" value="1"/>
</dbReference>
<evidence type="ECO:0000256" key="9">
    <source>
        <dbReference type="SAM" id="Phobius"/>
    </source>
</evidence>
<dbReference type="AlphaFoldDB" id="A0A1H5XKD6"/>
<organism evidence="10 11">
    <name type="scientific">Thalassococcus halodurans</name>
    <dbReference type="NCBI Taxonomy" id="373675"/>
    <lineage>
        <taxon>Bacteria</taxon>
        <taxon>Pseudomonadati</taxon>
        <taxon>Pseudomonadota</taxon>
        <taxon>Alphaproteobacteria</taxon>
        <taxon>Rhodobacterales</taxon>
        <taxon>Roseobacteraceae</taxon>
        <taxon>Thalassococcus</taxon>
    </lineage>
</organism>
<keyword evidence="7 9" id="KW-0472">Membrane</keyword>
<keyword evidence="3" id="KW-1003">Cell membrane</keyword>
<evidence type="ECO:0000313" key="11">
    <source>
        <dbReference type="Proteomes" id="UP000236752"/>
    </source>
</evidence>
<feature type="transmembrane region" description="Helical" evidence="9">
    <location>
        <begin position="162"/>
        <end position="184"/>
    </location>
</feature>
<evidence type="ECO:0000256" key="4">
    <source>
        <dbReference type="ARBA" id="ARBA00022519"/>
    </source>
</evidence>
<gene>
    <name evidence="10" type="ORF">SAMN04488045_1906</name>
</gene>
<evidence type="ECO:0000256" key="1">
    <source>
        <dbReference type="ARBA" id="ARBA00004429"/>
    </source>
</evidence>
<evidence type="ECO:0000313" key="10">
    <source>
        <dbReference type="EMBL" id="SEG11696.1"/>
    </source>
</evidence>
<keyword evidence="11" id="KW-1185">Reference proteome</keyword>
<keyword evidence="5 9" id="KW-0812">Transmembrane</keyword>
<dbReference type="GO" id="GO:0005886">
    <property type="term" value="C:plasma membrane"/>
    <property type="evidence" value="ECO:0007669"/>
    <property type="project" value="UniProtKB-SubCell"/>
</dbReference>
<keyword evidence="2" id="KW-0813">Transport</keyword>
<feature type="transmembrane region" description="Helical" evidence="9">
    <location>
        <begin position="52"/>
        <end position="74"/>
    </location>
</feature>
<feature type="transmembrane region" description="Helical" evidence="9">
    <location>
        <begin position="315"/>
        <end position="333"/>
    </location>
</feature>
<feature type="transmembrane region" description="Helical" evidence="9">
    <location>
        <begin position="121"/>
        <end position="142"/>
    </location>
</feature>